<accession>A0A7J6QNK2</accession>
<feature type="repeat" description="TPR" evidence="3">
    <location>
        <begin position="113"/>
        <end position="146"/>
    </location>
</feature>
<evidence type="ECO:0000313" key="5">
    <source>
        <dbReference type="Proteomes" id="UP000574390"/>
    </source>
</evidence>
<keyword evidence="1" id="KW-0677">Repeat</keyword>
<dbReference type="InterPro" id="IPR019734">
    <property type="entry name" value="TPR_rpt"/>
</dbReference>
<dbReference type="GO" id="GO:0016020">
    <property type="term" value="C:membrane"/>
    <property type="evidence" value="ECO:0007669"/>
    <property type="project" value="TreeGrafter"/>
</dbReference>
<dbReference type="PANTHER" id="PTHR45831:SF2">
    <property type="entry name" value="LD24721P"/>
    <property type="match status" value="1"/>
</dbReference>
<keyword evidence="2 3" id="KW-0802">TPR repeat</keyword>
<dbReference type="SMART" id="SM00028">
    <property type="entry name" value="TPR"/>
    <property type="match status" value="6"/>
</dbReference>
<proteinExistence type="predicted"/>
<dbReference type="Gene3D" id="1.25.40.10">
    <property type="entry name" value="Tetratricopeptide repeat domain"/>
    <property type="match status" value="2"/>
</dbReference>
<dbReference type="AlphaFoldDB" id="A0A7J6QNK2"/>
<dbReference type="Pfam" id="PF13374">
    <property type="entry name" value="TPR_10"/>
    <property type="match status" value="1"/>
</dbReference>
<dbReference type="InterPro" id="IPR047150">
    <property type="entry name" value="SGT"/>
</dbReference>
<organism evidence="4 5">
    <name type="scientific">Perkinsus olseni</name>
    <name type="common">Perkinsus atlanticus</name>
    <dbReference type="NCBI Taxonomy" id="32597"/>
    <lineage>
        <taxon>Eukaryota</taxon>
        <taxon>Sar</taxon>
        <taxon>Alveolata</taxon>
        <taxon>Perkinsozoa</taxon>
        <taxon>Perkinsea</taxon>
        <taxon>Perkinsida</taxon>
        <taxon>Perkinsidae</taxon>
        <taxon>Perkinsus</taxon>
    </lineage>
</organism>
<dbReference type="GO" id="GO:0072380">
    <property type="term" value="C:TRC complex"/>
    <property type="evidence" value="ECO:0007669"/>
    <property type="project" value="TreeGrafter"/>
</dbReference>
<dbReference type="InterPro" id="IPR011990">
    <property type="entry name" value="TPR-like_helical_dom_sf"/>
</dbReference>
<feature type="repeat" description="TPR" evidence="3">
    <location>
        <begin position="358"/>
        <end position="391"/>
    </location>
</feature>
<evidence type="ECO:0000256" key="1">
    <source>
        <dbReference type="ARBA" id="ARBA00022737"/>
    </source>
</evidence>
<name>A0A7J6QNK2_PEROL</name>
<dbReference type="GO" id="GO:0060090">
    <property type="term" value="F:molecular adaptor activity"/>
    <property type="evidence" value="ECO:0007669"/>
    <property type="project" value="TreeGrafter"/>
</dbReference>
<evidence type="ECO:0000256" key="3">
    <source>
        <dbReference type="PROSITE-ProRule" id="PRU00339"/>
    </source>
</evidence>
<gene>
    <name evidence="4" type="ORF">FOZ62_001363</name>
</gene>
<comment type="caution">
    <text evidence="4">The sequence shown here is derived from an EMBL/GenBank/DDBJ whole genome shotgun (WGS) entry which is preliminary data.</text>
</comment>
<dbReference type="PROSITE" id="PS50005">
    <property type="entry name" value="TPR"/>
    <property type="match status" value="2"/>
</dbReference>
<dbReference type="EMBL" id="JABANM010028331">
    <property type="protein sequence ID" value="KAF4709873.1"/>
    <property type="molecule type" value="Genomic_DNA"/>
</dbReference>
<feature type="non-terminal residue" evidence="4">
    <location>
        <position position="1"/>
    </location>
</feature>
<dbReference type="Pfam" id="PF13424">
    <property type="entry name" value="TPR_12"/>
    <property type="match status" value="1"/>
</dbReference>
<reference evidence="4 5" key="1">
    <citation type="submission" date="2020-04" db="EMBL/GenBank/DDBJ databases">
        <title>Perkinsus olseni comparative genomics.</title>
        <authorList>
            <person name="Bogema D.R."/>
        </authorList>
    </citation>
    <scope>NUCLEOTIDE SEQUENCE [LARGE SCALE GENOMIC DNA]</scope>
    <source>
        <strain evidence="4">ATCC PRA-205</strain>
    </source>
</reference>
<dbReference type="PANTHER" id="PTHR45831">
    <property type="entry name" value="LD24721P"/>
    <property type="match status" value="1"/>
</dbReference>
<evidence type="ECO:0000256" key="2">
    <source>
        <dbReference type="ARBA" id="ARBA00022803"/>
    </source>
</evidence>
<dbReference type="GO" id="GO:0006620">
    <property type="term" value="P:post-translational protein targeting to endoplasmic reticulum membrane"/>
    <property type="evidence" value="ECO:0007669"/>
    <property type="project" value="TreeGrafter"/>
</dbReference>
<sequence length="549" mass="60325">SHIAAANVLMPFIIALGDEVVPKGLRGGVTLIAMPAALALSAGSALPVSSAPNVNATAIKRQGDDNRPWLQPKDFIVPGLITSLVAIVVISGKYPIIVMSTANQSTPSAAEQAEQFKREGNAMYHERKFRKAIELYSKAIELDDNVAAYYSNRALANAALERWQEVFDDAEHVLAKLNKSHHKAVYWVVKASKEMAKPKDELLSLLPDSAAAIAEAWGSDDDEHPTQKQLDYAEEWGVRVSEAIVKGRMDNLQKILEKIPVGSFPSNVKTGYTALAKYYMARKEWAKGLECFRKLLQYQEKRLPANEASTLDELATTYNNIGVCEKHAGKLEDAVTDLRKSLDCSIRAGSDEKDQNLASIWSNMGSCQVSLGKMDEAIKCHKKAVEIATSKGDTPKSAPLMLALARALRDAGNNKEADGLFGRVVAVWSSFSKVEDLVKESPDVPDERRLVELYITTVAEWAMLQLSSNRDASVKTADAIRIMESGVATLKRWGRQAQAWRLLLPMAQISDDKKYLDEASHVIEGLPEAEHDLAKQAVTHVTEQMTTKA</sequence>
<evidence type="ECO:0000313" key="4">
    <source>
        <dbReference type="EMBL" id="KAF4709873.1"/>
    </source>
</evidence>
<dbReference type="SUPFAM" id="SSF48452">
    <property type="entry name" value="TPR-like"/>
    <property type="match status" value="1"/>
</dbReference>
<dbReference type="Proteomes" id="UP000574390">
    <property type="component" value="Unassembled WGS sequence"/>
</dbReference>
<protein>
    <submittedName>
        <fullName evidence="4">Uncharacterized protein</fullName>
    </submittedName>
</protein>